<keyword evidence="3 6" id="KW-0812">Transmembrane</keyword>
<protein>
    <submittedName>
        <fullName evidence="9">Uncharacterized protein</fullName>
    </submittedName>
</protein>
<evidence type="ECO:0000259" key="7">
    <source>
        <dbReference type="Pfam" id="PF09822"/>
    </source>
</evidence>
<dbReference type="GO" id="GO:0005886">
    <property type="term" value="C:plasma membrane"/>
    <property type="evidence" value="ECO:0007669"/>
    <property type="project" value="UniProtKB-SubCell"/>
</dbReference>
<keyword evidence="4 6" id="KW-1133">Transmembrane helix</keyword>
<comment type="subcellular location">
    <subcellularLocation>
        <location evidence="1">Cell membrane</location>
        <topology evidence="1">Multi-pass membrane protein</topology>
    </subcellularLocation>
</comment>
<dbReference type="EMBL" id="UINC01001272">
    <property type="protein sequence ID" value="SUZ76268.1"/>
    <property type="molecule type" value="Genomic_DNA"/>
</dbReference>
<feature type="transmembrane region" description="Helical" evidence="6">
    <location>
        <begin position="203"/>
        <end position="222"/>
    </location>
</feature>
<gene>
    <name evidence="9" type="ORF">METZ01_LOCUS29122</name>
</gene>
<evidence type="ECO:0000256" key="5">
    <source>
        <dbReference type="ARBA" id="ARBA00023136"/>
    </source>
</evidence>
<organism evidence="9">
    <name type="scientific">marine metagenome</name>
    <dbReference type="NCBI Taxonomy" id="408172"/>
    <lineage>
        <taxon>unclassified sequences</taxon>
        <taxon>metagenomes</taxon>
        <taxon>ecological metagenomes</taxon>
    </lineage>
</organism>
<proteinExistence type="predicted"/>
<evidence type="ECO:0000256" key="1">
    <source>
        <dbReference type="ARBA" id="ARBA00004651"/>
    </source>
</evidence>
<feature type="transmembrane region" description="Helical" evidence="6">
    <location>
        <begin position="705"/>
        <end position="725"/>
    </location>
</feature>
<feature type="transmembrane region" description="Helical" evidence="6">
    <location>
        <begin position="12"/>
        <end position="37"/>
    </location>
</feature>
<dbReference type="InterPro" id="IPR051449">
    <property type="entry name" value="ABC-2_transporter_component"/>
</dbReference>
<reference evidence="9" key="1">
    <citation type="submission" date="2018-05" db="EMBL/GenBank/DDBJ databases">
        <authorList>
            <person name="Lanie J.A."/>
            <person name="Ng W.-L."/>
            <person name="Kazmierczak K.M."/>
            <person name="Andrzejewski T.M."/>
            <person name="Davidsen T.M."/>
            <person name="Wayne K.J."/>
            <person name="Tettelin H."/>
            <person name="Glass J.I."/>
            <person name="Rusch D."/>
            <person name="Podicherti R."/>
            <person name="Tsui H.-C.T."/>
            <person name="Winkler M.E."/>
        </authorList>
    </citation>
    <scope>NUCLEOTIDE SEQUENCE</scope>
</reference>
<dbReference type="PANTHER" id="PTHR30294:SF29">
    <property type="entry name" value="MULTIDRUG ABC TRANSPORTER PERMEASE YBHS-RELATED"/>
    <property type="match status" value="1"/>
</dbReference>
<evidence type="ECO:0000256" key="3">
    <source>
        <dbReference type="ARBA" id="ARBA00022692"/>
    </source>
</evidence>
<dbReference type="AlphaFoldDB" id="A0A381QBB2"/>
<dbReference type="Pfam" id="PF09822">
    <property type="entry name" value="ABC_transp_aux"/>
    <property type="match status" value="1"/>
</dbReference>
<dbReference type="PANTHER" id="PTHR30294">
    <property type="entry name" value="MEMBRANE COMPONENT OF ABC TRANSPORTER YHHJ-RELATED"/>
    <property type="match status" value="1"/>
</dbReference>
<sequence>MSSFFDHPTAYILVVAFLGFGLFLTFRTIYAAGIATLRPFFDLLPWLFAIFIPALTMRSLAEERRSGTLEWLLSHPLRETEVIIGKFLGNWLLVLAALAGTLPTAFGLLRVSEADGGIMMAEYIGGGLLAAQGVAIGLWASSLTRNQITAFILAVSASFALVIIGTPVVLIGLPPSLGVGVSNLSVLGHFENVARGVVDLRDVLYFVSTAALFLFMAVGIMSRERLSAGRSAHRRLRTGTAALVATVVMLNLLGGNIRGRLDLTQEGLYTLSDGTREILGELDDIVTLKLVISDELPTELQPTLRDMEDLVADLRGAANGNLVVENLNPNEDEEVAREARNLGVTQNEFNVLRDDEFEVRRGWFGLALLYADQREVIPFINRTDDLEFRLVSAISTMTTVERPGLAFLTGFGSQGPETFPSFAQALSDRYDIRTIDLTVDTVPDLNRDTLDIVVVAGPQQPLGAPGVDAIGSFVDAGGTALFLIDKHQVSPESPMMYPVFTGLEGFLEARGVGTDAGVVLDYGSNSRISMGQQGSFNVVRPYPLWPIAVRGDPHPTTRDLSNLSLGWGTILTVTDTAVQRIWVTTELGAIQAAGGIIMPDALLEPDRNNFQTLTVAVALDPNAADDDEPSGTEDDSATGGRMIVIGDVDFLQEQFLQANPQNLVFTLNAIDWLAQDEALIGIRSKLRTPPLLAFTSEFGRVALKWGNLVGVPLLFVLLGLVRVTGRRRRAETRWKGAPA</sequence>
<evidence type="ECO:0000313" key="9">
    <source>
        <dbReference type="EMBL" id="SUZ76268.1"/>
    </source>
</evidence>
<dbReference type="GO" id="GO:0140359">
    <property type="term" value="F:ABC-type transporter activity"/>
    <property type="evidence" value="ECO:0007669"/>
    <property type="project" value="InterPro"/>
</dbReference>
<evidence type="ECO:0000256" key="4">
    <source>
        <dbReference type="ARBA" id="ARBA00022989"/>
    </source>
</evidence>
<feature type="transmembrane region" description="Helical" evidence="6">
    <location>
        <begin position="234"/>
        <end position="254"/>
    </location>
</feature>
<dbReference type="Pfam" id="PF12679">
    <property type="entry name" value="ABC2_membrane_2"/>
    <property type="match status" value="1"/>
</dbReference>
<keyword evidence="5 6" id="KW-0472">Membrane</keyword>
<feature type="transmembrane region" description="Helical" evidence="6">
    <location>
        <begin position="82"/>
        <end position="106"/>
    </location>
</feature>
<feature type="transmembrane region" description="Helical" evidence="6">
    <location>
        <begin position="151"/>
        <end position="173"/>
    </location>
</feature>
<evidence type="ECO:0000259" key="8">
    <source>
        <dbReference type="Pfam" id="PF23357"/>
    </source>
</evidence>
<feature type="transmembrane region" description="Helical" evidence="6">
    <location>
        <begin position="43"/>
        <end position="61"/>
    </location>
</feature>
<evidence type="ECO:0000256" key="2">
    <source>
        <dbReference type="ARBA" id="ARBA00022475"/>
    </source>
</evidence>
<keyword evidence="2" id="KW-1003">Cell membrane</keyword>
<feature type="domain" description="DUF7088" evidence="8">
    <location>
        <begin position="265"/>
        <end position="366"/>
    </location>
</feature>
<feature type="domain" description="ABC-type uncharacterised transport system" evidence="7">
    <location>
        <begin position="402"/>
        <end position="659"/>
    </location>
</feature>
<feature type="transmembrane region" description="Helical" evidence="6">
    <location>
        <begin position="118"/>
        <end position="139"/>
    </location>
</feature>
<accession>A0A381QBB2</accession>
<dbReference type="InterPro" id="IPR055396">
    <property type="entry name" value="DUF7088"/>
</dbReference>
<evidence type="ECO:0000256" key="6">
    <source>
        <dbReference type="SAM" id="Phobius"/>
    </source>
</evidence>
<dbReference type="Pfam" id="PF23357">
    <property type="entry name" value="DUF7088"/>
    <property type="match status" value="1"/>
</dbReference>
<dbReference type="InterPro" id="IPR019196">
    <property type="entry name" value="ABC_transp_unknown"/>
</dbReference>
<name>A0A381QBB2_9ZZZZ</name>